<accession>A0AAV6RP48</accession>
<dbReference type="InterPro" id="IPR029329">
    <property type="entry name" value="DUF4472"/>
</dbReference>
<comment type="caution">
    <text evidence="3">The sequence shown here is derived from an EMBL/GenBank/DDBJ whole genome shotgun (WGS) entry which is preliminary data.</text>
</comment>
<keyword evidence="1" id="KW-0175">Coiled coil</keyword>
<dbReference type="EMBL" id="JAGKHQ010000010">
    <property type="protein sequence ID" value="KAG7507201.1"/>
    <property type="molecule type" value="Genomic_DNA"/>
</dbReference>
<dbReference type="GO" id="GO:0005737">
    <property type="term" value="C:cytoplasm"/>
    <property type="evidence" value="ECO:0007669"/>
    <property type="project" value="TreeGrafter"/>
</dbReference>
<dbReference type="PANTHER" id="PTHR22106">
    <property type="entry name" value="COILED-COIL DOMAIN-CONTAINING PROTEIN 78"/>
    <property type="match status" value="1"/>
</dbReference>
<dbReference type="Proteomes" id="UP000693946">
    <property type="component" value="Linkage Group LG18"/>
</dbReference>
<evidence type="ECO:0000256" key="1">
    <source>
        <dbReference type="SAM" id="Coils"/>
    </source>
</evidence>
<dbReference type="InterPro" id="IPR039873">
    <property type="entry name" value="CCDC78"/>
</dbReference>
<name>A0AAV6RP48_SOLSE</name>
<keyword evidence="4" id="KW-1185">Reference proteome</keyword>
<sequence>MEERNRGQIYVSKERKKKKEGEIQNTIALVFSVSAYTCMNALVHGDRILTDTCQSTQDASGCHVTAMCCCHVDTMDSQSHQPTSDELQTRLQALKEENLQLYDRNERLFAKVGYLEGRLGHLASSNTDLSCRLVHSQEDKLKISKELVDEKIQSNKMREHFEQETFELKNKVLNQDSVITELEMERDKLSQELQSAHARLKVGEKSGQDLTEEYATLRKSYQVLAQAHNKELSQSEQLGAELLALARAQDALRRQLKEQQRSVDTTTEGLHGELERVRALISGMSRNRVKPDDLAALDKEQKTLLGNQDENKEMLEKMRRVHQEQQKKLEEKVAAVGKEHQASRIVIRQSQQKLSEQKSALMFSQSQVKEVEDENSKLQLQVKELNQEYRARLVCYIQDLALYIDGLGDGQTPGGAKMRESVENMLRDVRSSYRVREEQLVSAARSYKKRLQKITTTHQAVLMAYRVQREQILSRADSSFDPGPPEASFNPELIELRDETERELHQLREDKARLEVQLQAAREQVAAVKLPVPNISCHEAAAKLEQMSEESWSNIRTQLKEITASTLVKSEKERALLLTRAAVAEAQVSELQDYIDNHLGRYKQEIAHLHRRHGKKEAGRCCQSANSALHE</sequence>
<reference evidence="3 4" key="1">
    <citation type="journal article" date="2021" name="Sci. Rep.">
        <title>Chromosome anchoring in Senegalese sole (Solea senegalensis) reveals sex-associated markers and genome rearrangements in flatfish.</title>
        <authorList>
            <person name="Guerrero-Cozar I."/>
            <person name="Gomez-Garrido J."/>
            <person name="Berbel C."/>
            <person name="Martinez-Blanch J.F."/>
            <person name="Alioto T."/>
            <person name="Claros M.G."/>
            <person name="Gagnaire P.A."/>
            <person name="Manchado M."/>
        </authorList>
    </citation>
    <scope>NUCLEOTIDE SEQUENCE [LARGE SCALE GENOMIC DNA]</scope>
    <source>
        <strain evidence="3">Sse05_10M</strain>
    </source>
</reference>
<feature type="coiled-coil region" evidence="1">
    <location>
        <begin position="490"/>
        <end position="524"/>
    </location>
</feature>
<protein>
    <recommendedName>
        <fullName evidence="2">DUF4472 domain-containing protein</fullName>
    </recommendedName>
</protein>
<organism evidence="3 4">
    <name type="scientific">Solea senegalensis</name>
    <name type="common">Senegalese sole</name>
    <dbReference type="NCBI Taxonomy" id="28829"/>
    <lineage>
        <taxon>Eukaryota</taxon>
        <taxon>Metazoa</taxon>
        <taxon>Chordata</taxon>
        <taxon>Craniata</taxon>
        <taxon>Vertebrata</taxon>
        <taxon>Euteleostomi</taxon>
        <taxon>Actinopterygii</taxon>
        <taxon>Neopterygii</taxon>
        <taxon>Teleostei</taxon>
        <taxon>Neoteleostei</taxon>
        <taxon>Acanthomorphata</taxon>
        <taxon>Carangaria</taxon>
        <taxon>Pleuronectiformes</taxon>
        <taxon>Pleuronectoidei</taxon>
        <taxon>Soleidae</taxon>
        <taxon>Solea</taxon>
    </lineage>
</organism>
<dbReference type="PANTHER" id="PTHR22106:SF5">
    <property type="entry name" value="COILED-COIL DOMAIN-CONTAINING PROTEIN 78"/>
    <property type="match status" value="1"/>
</dbReference>
<evidence type="ECO:0000313" key="4">
    <source>
        <dbReference type="Proteomes" id="UP000693946"/>
    </source>
</evidence>
<dbReference type="Pfam" id="PF14739">
    <property type="entry name" value="DUF4472"/>
    <property type="match status" value="1"/>
</dbReference>
<dbReference type="AlphaFoldDB" id="A0AAV6RP48"/>
<proteinExistence type="predicted"/>
<feature type="coiled-coil region" evidence="1">
    <location>
        <begin position="312"/>
        <end position="388"/>
    </location>
</feature>
<evidence type="ECO:0000259" key="2">
    <source>
        <dbReference type="Pfam" id="PF14739"/>
    </source>
</evidence>
<gene>
    <name evidence="3" type="ORF">JOB18_027036</name>
</gene>
<evidence type="ECO:0000313" key="3">
    <source>
        <dbReference type="EMBL" id="KAG7507201.1"/>
    </source>
</evidence>
<feature type="domain" description="DUF4472" evidence="2">
    <location>
        <begin position="136"/>
        <end position="242"/>
    </location>
</feature>
<feature type="coiled-coil region" evidence="1">
    <location>
        <begin position="84"/>
        <end position="111"/>
    </location>
</feature>